<dbReference type="InterPro" id="IPR013103">
    <property type="entry name" value="RVT_2"/>
</dbReference>
<proteinExistence type="inferred from homology"/>
<reference evidence="4 5" key="1">
    <citation type="journal article" date="2018" name="PLoS Genet.">
        <title>Population sequencing reveals clonal diversity and ancestral inbreeding in the grapevine cultivar Chardonnay.</title>
        <authorList>
            <person name="Roach M.J."/>
            <person name="Johnson D.L."/>
            <person name="Bohlmann J."/>
            <person name="van Vuuren H.J."/>
            <person name="Jones S.J."/>
            <person name="Pretorius I.S."/>
            <person name="Schmidt S.A."/>
            <person name="Borneman A.R."/>
        </authorList>
    </citation>
    <scope>NUCLEOTIDE SEQUENCE [LARGE SCALE GENOMIC DNA]</scope>
    <source>
        <strain evidence="5">cv. Chardonnay</strain>
        <tissue evidence="4">Leaf</tissue>
    </source>
</reference>
<dbReference type="Pfam" id="PF00685">
    <property type="entry name" value="Sulfotransfer_1"/>
    <property type="match status" value="1"/>
</dbReference>
<comment type="caution">
    <text evidence="4">The sequence shown here is derived from an EMBL/GenBank/DDBJ whole genome shotgun (WGS) entry which is preliminary data.</text>
</comment>
<keyword evidence="1 4" id="KW-0808">Transferase</keyword>
<dbReference type="GO" id="GO:0008146">
    <property type="term" value="F:sulfotransferase activity"/>
    <property type="evidence" value="ECO:0007669"/>
    <property type="project" value="InterPro"/>
</dbReference>
<dbReference type="InterPro" id="IPR000863">
    <property type="entry name" value="Sulfotransferase_dom"/>
</dbReference>
<dbReference type="AlphaFoldDB" id="A0A438D311"/>
<protein>
    <recommendedName>
        <fullName evidence="1">Sulfotransferase</fullName>
        <ecNumber evidence="1">2.8.2.-</ecNumber>
    </recommendedName>
</protein>
<dbReference type="EC" id="2.8.2.-" evidence="1"/>
<dbReference type="InterPro" id="IPR027417">
    <property type="entry name" value="P-loop_NTPase"/>
</dbReference>
<dbReference type="SUPFAM" id="SSF52540">
    <property type="entry name" value="P-loop containing nucleoside triphosphate hydrolases"/>
    <property type="match status" value="1"/>
</dbReference>
<evidence type="ECO:0000313" key="4">
    <source>
        <dbReference type="EMBL" id="RVW29816.1"/>
    </source>
</evidence>
<sequence length="596" mass="68732">MSGQQFGSEDVFIEIPNQSSSVEGVLNLEPDPFMKRLPHRHNRECPPGKKPVGCRWIYTVKYKADGSIERFKARLVAKGYTQTYGIDYTETFAPVAKINTVRVLLSLAANLDWPLQQFDVKNAFLHGELSEEQSPRAWFGRFTKSMRAFGYRQSNSDHTFVPKKATWRLECRDVNLLIHQIEEGLKLCVEPNQVSTDKGRYQRLVGRLMYLAHTRPDLAYALSVVIQYMHNPGEQHMNAVMRILRYLKNAPGKGILFAKNVDHQSGNLVTWKRKKQNVVARSSAEAEFRGMTLGLCEALWLRLLLQDLGYLSRQPIRLFCDNKAACDIAHNPVQHDRTKHVEISPQKSVMEKRKIRAHGSSYGEDDEKVSSKEKLKEFISTLPREKCWITEHLYHYQDFDNWDERLSEVILAHQRCFKADAGKNHKSLNQDLPQICHTHIPFTSLPGFVLASEVAFEHFAKGFSGHGPYWDHVLGYWKARLEWPHRVLLLRYEDLQTEPIVHVKTLAEFMGQPFSLEDDQEGVVHKMIKLCSFENLSNLEVNKIGTLAASPTRVRANDVYFRRGKAGDWKNHLTTEMVECLDRITKEKFEGTRVKL</sequence>
<dbReference type="PANTHER" id="PTHR11439:SF467">
    <property type="entry name" value="INTEGRASE CATALYTIC DOMAIN-CONTAINING PROTEIN"/>
    <property type="match status" value="1"/>
</dbReference>
<name>A0A438D311_VITVI</name>
<evidence type="ECO:0000259" key="2">
    <source>
        <dbReference type="Pfam" id="PF00685"/>
    </source>
</evidence>
<dbReference type="SUPFAM" id="SSF56672">
    <property type="entry name" value="DNA/RNA polymerases"/>
    <property type="match status" value="1"/>
</dbReference>
<feature type="domain" description="Sulfotransferase" evidence="2">
    <location>
        <begin position="453"/>
        <end position="592"/>
    </location>
</feature>
<dbReference type="Proteomes" id="UP000288805">
    <property type="component" value="Unassembled WGS sequence"/>
</dbReference>
<dbReference type="Gene3D" id="3.40.50.300">
    <property type="entry name" value="P-loop containing nucleotide triphosphate hydrolases"/>
    <property type="match status" value="1"/>
</dbReference>
<dbReference type="EMBL" id="QGNW01001824">
    <property type="protein sequence ID" value="RVW29816.1"/>
    <property type="molecule type" value="Genomic_DNA"/>
</dbReference>
<organism evidence="4 5">
    <name type="scientific">Vitis vinifera</name>
    <name type="common">Grape</name>
    <dbReference type="NCBI Taxonomy" id="29760"/>
    <lineage>
        <taxon>Eukaryota</taxon>
        <taxon>Viridiplantae</taxon>
        <taxon>Streptophyta</taxon>
        <taxon>Embryophyta</taxon>
        <taxon>Tracheophyta</taxon>
        <taxon>Spermatophyta</taxon>
        <taxon>Magnoliopsida</taxon>
        <taxon>eudicotyledons</taxon>
        <taxon>Gunneridae</taxon>
        <taxon>Pentapetalae</taxon>
        <taxon>rosids</taxon>
        <taxon>Vitales</taxon>
        <taxon>Vitaceae</taxon>
        <taxon>Viteae</taxon>
        <taxon>Vitis</taxon>
    </lineage>
</organism>
<dbReference type="Pfam" id="PF07727">
    <property type="entry name" value="RVT_2"/>
    <property type="match status" value="1"/>
</dbReference>
<dbReference type="PANTHER" id="PTHR11439">
    <property type="entry name" value="GAG-POL-RELATED RETROTRANSPOSON"/>
    <property type="match status" value="1"/>
</dbReference>
<evidence type="ECO:0000259" key="3">
    <source>
        <dbReference type="Pfam" id="PF07727"/>
    </source>
</evidence>
<gene>
    <name evidence="4" type="primary">F4ST_5</name>
    <name evidence="4" type="ORF">CK203_087380</name>
</gene>
<dbReference type="CDD" id="cd09272">
    <property type="entry name" value="RNase_HI_RT_Ty1"/>
    <property type="match status" value="1"/>
</dbReference>
<feature type="domain" description="Reverse transcriptase Ty1/copia-type" evidence="3">
    <location>
        <begin position="45"/>
        <end position="132"/>
    </location>
</feature>
<dbReference type="InterPro" id="IPR043502">
    <property type="entry name" value="DNA/RNA_pol_sf"/>
</dbReference>
<evidence type="ECO:0000256" key="1">
    <source>
        <dbReference type="RuleBase" id="RU361155"/>
    </source>
</evidence>
<evidence type="ECO:0000313" key="5">
    <source>
        <dbReference type="Proteomes" id="UP000288805"/>
    </source>
</evidence>
<comment type="similarity">
    <text evidence="1">Belongs to the sulfotransferase 1 family.</text>
</comment>
<accession>A0A438D311</accession>